<keyword evidence="3 4" id="KW-0378">Hydrolase</keyword>
<comment type="caution">
    <text evidence="6">The sequence shown here is derived from an EMBL/GenBank/DDBJ whole genome shotgun (WGS) entry which is preliminary data.</text>
</comment>
<dbReference type="PROSITE" id="PS00893">
    <property type="entry name" value="NUDIX_BOX"/>
    <property type="match status" value="1"/>
</dbReference>
<gene>
    <name evidence="4" type="primary">rppH</name>
    <name evidence="4" type="synonym">nudH</name>
    <name evidence="6" type="ORF">A3843_08065</name>
</gene>
<proteinExistence type="inferred from homology"/>
<dbReference type="InterPro" id="IPR022927">
    <property type="entry name" value="RppH"/>
</dbReference>
<name>A0A1U7JIX3_9HYPH</name>
<accession>A0A1U7JIX3</accession>
<dbReference type="RefSeq" id="WP_028480651.1">
    <property type="nucleotide sequence ID" value="NZ_LVVZ01000014.1"/>
</dbReference>
<dbReference type="STRING" id="197461.A3843_08065"/>
<dbReference type="EC" id="3.6.1.-" evidence="4"/>
<feature type="short sequence motif" description="Nudix box" evidence="4">
    <location>
        <begin position="47"/>
        <end position="68"/>
    </location>
</feature>
<dbReference type="PANTHER" id="PTHR11839:SF22">
    <property type="entry name" value="NUDIX HYDROLASE 26, CHLOROPLASTIC"/>
    <property type="match status" value="1"/>
</dbReference>
<evidence type="ECO:0000256" key="4">
    <source>
        <dbReference type="HAMAP-Rule" id="MF_00298"/>
    </source>
</evidence>
<evidence type="ECO:0000313" key="6">
    <source>
        <dbReference type="EMBL" id="OKL44693.1"/>
    </source>
</evidence>
<dbReference type="EMBL" id="LVVZ01000014">
    <property type="protein sequence ID" value="OKL44693.1"/>
    <property type="molecule type" value="Genomic_DNA"/>
</dbReference>
<dbReference type="OrthoDB" id="9816040at2"/>
<comment type="function">
    <text evidence="4">Accelerates the degradation of transcripts by removing pyrophosphate from the 5'-end of triphosphorylated RNA, leading to a more labile monophosphorylated state that can stimulate subsequent ribonuclease cleavage.</text>
</comment>
<evidence type="ECO:0000313" key="7">
    <source>
        <dbReference type="Proteomes" id="UP000185783"/>
    </source>
</evidence>
<evidence type="ECO:0000259" key="5">
    <source>
        <dbReference type="PROSITE" id="PS51462"/>
    </source>
</evidence>
<dbReference type="CDD" id="cd03671">
    <property type="entry name" value="NUDIX_Ap4A_hydrolase_plant_like"/>
    <property type="match status" value="1"/>
</dbReference>
<organism evidence="6 7">
    <name type="scientific">Pseudovibrio exalbescens</name>
    <dbReference type="NCBI Taxonomy" id="197461"/>
    <lineage>
        <taxon>Bacteria</taxon>
        <taxon>Pseudomonadati</taxon>
        <taxon>Pseudomonadota</taxon>
        <taxon>Alphaproteobacteria</taxon>
        <taxon>Hyphomicrobiales</taxon>
        <taxon>Stappiaceae</taxon>
        <taxon>Pseudovibrio</taxon>
    </lineage>
</organism>
<comment type="cofactor">
    <cofactor evidence="4">
        <name>a divalent metal cation</name>
        <dbReference type="ChEBI" id="CHEBI:60240"/>
    </cofactor>
</comment>
<dbReference type="NCBIfam" id="NF001938">
    <property type="entry name" value="PRK00714.1-5"/>
    <property type="match status" value="1"/>
</dbReference>
<reference evidence="6 7" key="1">
    <citation type="submission" date="2016-03" db="EMBL/GenBank/DDBJ databases">
        <title>Genome sequence of Nesiotobacter sp. nov., a moderately halophilic alphaproteobacterium isolated from the Yellow Sea, China.</title>
        <authorList>
            <person name="Zhang G."/>
            <person name="Zhang R."/>
        </authorList>
    </citation>
    <scope>NUCLEOTIDE SEQUENCE [LARGE SCALE GENOMIC DNA]</scope>
    <source>
        <strain evidence="6 7">WB1-6</strain>
    </source>
</reference>
<evidence type="ECO:0000256" key="3">
    <source>
        <dbReference type="ARBA" id="ARBA00022801"/>
    </source>
</evidence>
<dbReference type="Proteomes" id="UP000185783">
    <property type="component" value="Unassembled WGS sequence"/>
</dbReference>
<sequence length="166" mass="18933">MTDLTSLPYRPCVGIMLLNKQGLVWVGKRFGDKTPVPDAFAWQMPQGGLDEGEDPLEAAKRELYEETGVASVSLLAEAPEWFAYDFPPEVQQSTRRGKFRGQTQKWFAMRFDGDDAEINILNPPEGHNQEFSEWRWEQAANLPDMIVPFKREVYAQVVRAFAHLTA</sequence>
<dbReference type="PRINTS" id="PR00502">
    <property type="entry name" value="NUDIXFAMILY"/>
</dbReference>
<dbReference type="GO" id="GO:0034432">
    <property type="term" value="F:bis(5'-adenosyl)-pentaphosphatase activity"/>
    <property type="evidence" value="ECO:0007669"/>
    <property type="project" value="TreeGrafter"/>
</dbReference>
<comment type="cofactor">
    <cofactor evidence="1">
        <name>Mn(2+)</name>
        <dbReference type="ChEBI" id="CHEBI:29035"/>
    </cofactor>
</comment>
<comment type="similarity">
    <text evidence="4">Belongs to the Nudix hydrolase family. RppH subfamily.</text>
</comment>
<dbReference type="GO" id="GO:0008893">
    <property type="term" value="F:guanosine-3',5'-bis(diphosphate) 3'-diphosphatase activity"/>
    <property type="evidence" value="ECO:0007669"/>
    <property type="project" value="TreeGrafter"/>
</dbReference>
<evidence type="ECO:0000256" key="2">
    <source>
        <dbReference type="ARBA" id="ARBA00001946"/>
    </source>
</evidence>
<protein>
    <recommendedName>
        <fullName evidence="4">RNA pyrophosphohydrolase</fullName>
        <ecNumber evidence="4">3.6.1.-</ecNumber>
    </recommendedName>
    <alternativeName>
        <fullName evidence="4">(Di)nucleoside polyphosphate hydrolase</fullName>
    </alternativeName>
</protein>
<dbReference type="GO" id="GO:0006753">
    <property type="term" value="P:nucleoside phosphate metabolic process"/>
    <property type="evidence" value="ECO:0007669"/>
    <property type="project" value="TreeGrafter"/>
</dbReference>
<dbReference type="Pfam" id="PF00293">
    <property type="entry name" value="NUDIX"/>
    <property type="match status" value="1"/>
</dbReference>
<dbReference type="HAMAP" id="MF_00298">
    <property type="entry name" value="Nudix_RppH"/>
    <property type="match status" value="1"/>
</dbReference>
<evidence type="ECO:0000256" key="1">
    <source>
        <dbReference type="ARBA" id="ARBA00001936"/>
    </source>
</evidence>
<dbReference type="Gene3D" id="3.90.79.10">
    <property type="entry name" value="Nucleoside Triphosphate Pyrophosphohydrolase"/>
    <property type="match status" value="1"/>
</dbReference>
<dbReference type="AlphaFoldDB" id="A0A1U7JIX3"/>
<comment type="cofactor">
    <cofactor evidence="2">
        <name>Mg(2+)</name>
        <dbReference type="ChEBI" id="CHEBI:18420"/>
    </cofactor>
</comment>
<keyword evidence="7" id="KW-1185">Reference proteome</keyword>
<dbReference type="SUPFAM" id="SSF55811">
    <property type="entry name" value="Nudix"/>
    <property type="match status" value="1"/>
</dbReference>
<dbReference type="GO" id="GO:0019693">
    <property type="term" value="P:ribose phosphate metabolic process"/>
    <property type="evidence" value="ECO:0007669"/>
    <property type="project" value="TreeGrafter"/>
</dbReference>
<dbReference type="PANTHER" id="PTHR11839">
    <property type="entry name" value="UDP/ADP-SUGAR PYROPHOSPHATASE"/>
    <property type="match status" value="1"/>
</dbReference>
<dbReference type="InterPro" id="IPR000086">
    <property type="entry name" value="NUDIX_hydrolase_dom"/>
</dbReference>
<feature type="domain" description="Nudix hydrolase" evidence="5">
    <location>
        <begin position="8"/>
        <end position="159"/>
    </location>
</feature>
<dbReference type="PROSITE" id="PS51462">
    <property type="entry name" value="NUDIX"/>
    <property type="match status" value="1"/>
</dbReference>
<dbReference type="InterPro" id="IPR015797">
    <property type="entry name" value="NUDIX_hydrolase-like_dom_sf"/>
</dbReference>
<dbReference type="InterPro" id="IPR020084">
    <property type="entry name" value="NUDIX_hydrolase_CS"/>
</dbReference>
<dbReference type="InterPro" id="IPR020476">
    <property type="entry name" value="Nudix_hydrolase"/>
</dbReference>